<keyword evidence="8" id="KW-0539">Nucleus</keyword>
<evidence type="ECO:0000259" key="14">
    <source>
        <dbReference type="Pfam" id="PF10394"/>
    </source>
</evidence>
<dbReference type="Proteomes" id="UP001212152">
    <property type="component" value="Unassembled WGS sequence"/>
</dbReference>
<dbReference type="InterPro" id="IPR016181">
    <property type="entry name" value="Acyl_CoA_acyltransferase"/>
</dbReference>
<evidence type="ECO:0000256" key="5">
    <source>
        <dbReference type="ARBA" id="ARBA00022679"/>
    </source>
</evidence>
<sequence>MASESERLSKKRKIDDQEAPAPVNSFANASEAGAVSNGREGSEEGEEGERPLRPWEVRSNEAISLRIVSANDESEIFHPDYSYEIFGQDEISYSAASLFTHVDISHGDIVGESDGLGRKPDDVLALLQKKLPTDFTQDYGVFLSHVREDAASSFKPIGTKLHEYSNEGDDVSYVIHSANFRTPGFVDFHRRLQIFLLWYIEGASYLQEDDNHWEMVLLYERRKQGKKRFSYSFVGYATYYPFYYYSVSDCDKRRVRISQFLVLPPFQEKGHGATLYKFMYEIFMKDEKIVQITVEDPNDSFCMMRDKCDLEYLIKAGVDAKLQLPVSAATLKDIAGKYKLTKRQTDRCVDMMIMRSIGPRDNQTQTALRLHIKRRIFRQNEDVFAQMKSTRAERIQQLEEAYEAAEEQYREILHRIKV</sequence>
<comment type="subcellular location">
    <subcellularLocation>
        <location evidence="1">Nucleus</location>
    </subcellularLocation>
</comment>
<feature type="domain" description="N-acetyltransferase" evidence="13">
    <location>
        <begin position="225"/>
        <end position="299"/>
    </location>
</feature>
<evidence type="ECO:0000256" key="12">
    <source>
        <dbReference type="SAM" id="MobiDB-lite"/>
    </source>
</evidence>
<evidence type="ECO:0000256" key="1">
    <source>
        <dbReference type="ARBA" id="ARBA00004123"/>
    </source>
</evidence>
<proteinExistence type="inferred from homology"/>
<dbReference type="EC" id="2.3.1.48" evidence="3"/>
<dbReference type="Pfam" id="PF00583">
    <property type="entry name" value="Acetyltransf_1"/>
    <property type="match status" value="1"/>
</dbReference>
<dbReference type="GO" id="GO:0000781">
    <property type="term" value="C:chromosome, telomeric region"/>
    <property type="evidence" value="ECO:0007669"/>
    <property type="project" value="GOC"/>
</dbReference>
<dbReference type="Pfam" id="PF10394">
    <property type="entry name" value="Hat1_N"/>
    <property type="match status" value="1"/>
</dbReference>
<evidence type="ECO:0000259" key="13">
    <source>
        <dbReference type="Pfam" id="PF00583"/>
    </source>
</evidence>
<dbReference type="EMBL" id="JADGJQ010000091">
    <property type="protein sequence ID" value="KAJ3170899.1"/>
    <property type="molecule type" value="Genomic_DNA"/>
</dbReference>
<evidence type="ECO:0000313" key="15">
    <source>
        <dbReference type="EMBL" id="KAJ3170899.1"/>
    </source>
</evidence>
<keyword evidence="6" id="KW-0227">DNA damage</keyword>
<dbReference type="InterPro" id="IPR017380">
    <property type="entry name" value="Hist_AcTrfase_B-typ_cat-su"/>
</dbReference>
<dbReference type="GO" id="GO:0042393">
    <property type="term" value="F:histone binding"/>
    <property type="evidence" value="ECO:0007669"/>
    <property type="project" value="InterPro"/>
</dbReference>
<evidence type="ECO:0000256" key="6">
    <source>
        <dbReference type="ARBA" id="ARBA00022763"/>
    </source>
</evidence>
<evidence type="ECO:0000256" key="7">
    <source>
        <dbReference type="ARBA" id="ARBA00023204"/>
    </source>
</evidence>
<dbReference type="GO" id="GO:0031509">
    <property type="term" value="P:subtelomeric heterochromatin formation"/>
    <property type="evidence" value="ECO:0007669"/>
    <property type="project" value="InterPro"/>
</dbReference>
<dbReference type="SUPFAM" id="SSF55729">
    <property type="entry name" value="Acyl-CoA N-acyltransferases (Nat)"/>
    <property type="match status" value="1"/>
</dbReference>
<comment type="similarity">
    <text evidence="2">Belongs to the HAT1 family.</text>
</comment>
<keyword evidence="7" id="KW-0234">DNA repair</keyword>
<evidence type="ECO:0000256" key="9">
    <source>
        <dbReference type="ARBA" id="ARBA00023315"/>
    </source>
</evidence>
<dbReference type="Gene3D" id="1.10.10.390">
    <property type="match status" value="1"/>
</dbReference>
<dbReference type="InterPro" id="IPR037113">
    <property type="entry name" value="Hat1_N_sf"/>
</dbReference>
<protein>
    <recommendedName>
        <fullName evidence="4">Histone acetyltransferase type B catalytic subunit</fullName>
        <ecNumber evidence="3">2.3.1.48</ecNumber>
    </recommendedName>
</protein>
<dbReference type="Pfam" id="PF21184">
    <property type="entry name" value="HAT1_C_fung"/>
    <property type="match status" value="1"/>
</dbReference>
<dbReference type="InterPro" id="IPR000182">
    <property type="entry name" value="GNAT_dom"/>
</dbReference>
<organism evidence="15 16">
    <name type="scientific">Geranomyces variabilis</name>
    <dbReference type="NCBI Taxonomy" id="109894"/>
    <lineage>
        <taxon>Eukaryota</taxon>
        <taxon>Fungi</taxon>
        <taxon>Fungi incertae sedis</taxon>
        <taxon>Chytridiomycota</taxon>
        <taxon>Chytridiomycota incertae sedis</taxon>
        <taxon>Chytridiomycetes</taxon>
        <taxon>Spizellomycetales</taxon>
        <taxon>Powellomycetaceae</taxon>
        <taxon>Geranomyces</taxon>
    </lineage>
</organism>
<dbReference type="InterPro" id="IPR013523">
    <property type="entry name" value="Hist_AcTrfase_HAT1_C"/>
</dbReference>
<gene>
    <name evidence="15" type="primary">HAT1</name>
    <name evidence="15" type="ORF">HDU87_008665</name>
</gene>
<evidence type="ECO:0000256" key="8">
    <source>
        <dbReference type="ARBA" id="ARBA00023242"/>
    </source>
</evidence>
<dbReference type="GO" id="GO:0004402">
    <property type="term" value="F:histone acetyltransferase activity"/>
    <property type="evidence" value="ECO:0007669"/>
    <property type="project" value="InterPro"/>
</dbReference>
<accession>A0AAD5XJQ4</accession>
<comment type="caution">
    <text evidence="15">The sequence shown here is derived from an EMBL/GenBank/DDBJ whole genome shotgun (WGS) entry which is preliminary data.</text>
</comment>
<name>A0AAD5XJQ4_9FUNG</name>
<dbReference type="AlphaFoldDB" id="A0AAD5XJQ4"/>
<dbReference type="Gene3D" id="3.90.360.10">
    <property type="entry name" value="Histone acetyl transferase 1 (HAT1), N-terminal domain"/>
    <property type="match status" value="1"/>
</dbReference>
<reference evidence="15" key="1">
    <citation type="submission" date="2020-05" db="EMBL/GenBank/DDBJ databases">
        <title>Phylogenomic resolution of chytrid fungi.</title>
        <authorList>
            <person name="Stajich J.E."/>
            <person name="Amses K."/>
            <person name="Simmons R."/>
            <person name="Seto K."/>
            <person name="Myers J."/>
            <person name="Bonds A."/>
            <person name="Quandt C.A."/>
            <person name="Barry K."/>
            <person name="Liu P."/>
            <person name="Grigoriev I."/>
            <person name="Longcore J.E."/>
            <person name="James T.Y."/>
        </authorList>
    </citation>
    <scope>NUCLEOTIDE SEQUENCE</scope>
    <source>
        <strain evidence="15">JEL0379</strain>
    </source>
</reference>
<feature type="coiled-coil region" evidence="11">
    <location>
        <begin position="388"/>
        <end position="415"/>
    </location>
</feature>
<dbReference type="GO" id="GO:0006281">
    <property type="term" value="P:DNA repair"/>
    <property type="evidence" value="ECO:0007669"/>
    <property type="project" value="UniProtKB-KW"/>
</dbReference>
<keyword evidence="9" id="KW-0012">Acyltransferase</keyword>
<dbReference type="InterPro" id="IPR019467">
    <property type="entry name" value="Hat1_N"/>
</dbReference>
<feature type="domain" description="Histone acetyl transferase HAT1 N-terminal" evidence="14">
    <location>
        <begin position="55"/>
        <end position="201"/>
    </location>
</feature>
<evidence type="ECO:0000256" key="10">
    <source>
        <dbReference type="ARBA" id="ARBA00048017"/>
    </source>
</evidence>
<evidence type="ECO:0000256" key="2">
    <source>
        <dbReference type="ARBA" id="ARBA00010543"/>
    </source>
</evidence>
<dbReference type="PANTHER" id="PTHR12046">
    <property type="entry name" value="HISTONE ACETYLTRANSFERASE TYPE B CATALYTIC SUBUNIT"/>
    <property type="match status" value="1"/>
</dbReference>
<evidence type="ECO:0000256" key="4">
    <source>
        <dbReference type="ARBA" id="ARBA00021268"/>
    </source>
</evidence>
<evidence type="ECO:0000256" key="3">
    <source>
        <dbReference type="ARBA" id="ARBA00013184"/>
    </source>
</evidence>
<evidence type="ECO:0000313" key="16">
    <source>
        <dbReference type="Proteomes" id="UP001212152"/>
    </source>
</evidence>
<feature type="region of interest" description="Disordered" evidence="12">
    <location>
        <begin position="1"/>
        <end position="55"/>
    </location>
</feature>
<keyword evidence="16" id="KW-1185">Reference proteome</keyword>
<evidence type="ECO:0000256" key="11">
    <source>
        <dbReference type="SAM" id="Coils"/>
    </source>
</evidence>
<comment type="catalytic activity">
    <reaction evidence="10">
        <text>L-lysyl-[protein] + acetyl-CoA = N(6)-acetyl-L-lysyl-[protein] + CoA + H(+)</text>
        <dbReference type="Rhea" id="RHEA:45948"/>
        <dbReference type="Rhea" id="RHEA-COMP:9752"/>
        <dbReference type="Rhea" id="RHEA-COMP:10731"/>
        <dbReference type="ChEBI" id="CHEBI:15378"/>
        <dbReference type="ChEBI" id="CHEBI:29969"/>
        <dbReference type="ChEBI" id="CHEBI:57287"/>
        <dbReference type="ChEBI" id="CHEBI:57288"/>
        <dbReference type="ChEBI" id="CHEBI:61930"/>
        <dbReference type="EC" id="2.3.1.48"/>
    </reaction>
</comment>
<dbReference type="GO" id="GO:0005634">
    <property type="term" value="C:nucleus"/>
    <property type="evidence" value="ECO:0007669"/>
    <property type="project" value="UniProtKB-SubCell"/>
</dbReference>
<dbReference type="Gene3D" id="3.40.630.30">
    <property type="match status" value="1"/>
</dbReference>
<keyword evidence="11" id="KW-0175">Coiled coil</keyword>
<keyword evidence="5" id="KW-0808">Transferase</keyword>
<feature type="compositionally biased region" description="Basic and acidic residues" evidence="12">
    <location>
        <begin position="1"/>
        <end position="16"/>
    </location>
</feature>